<proteinExistence type="predicted"/>
<organism evidence="2 3">
    <name type="scientific">Corchorus capsularis</name>
    <name type="common">Jute</name>
    <dbReference type="NCBI Taxonomy" id="210143"/>
    <lineage>
        <taxon>Eukaryota</taxon>
        <taxon>Viridiplantae</taxon>
        <taxon>Streptophyta</taxon>
        <taxon>Embryophyta</taxon>
        <taxon>Tracheophyta</taxon>
        <taxon>Spermatophyta</taxon>
        <taxon>Magnoliopsida</taxon>
        <taxon>eudicotyledons</taxon>
        <taxon>Gunneridae</taxon>
        <taxon>Pentapetalae</taxon>
        <taxon>rosids</taxon>
        <taxon>malvids</taxon>
        <taxon>Malvales</taxon>
        <taxon>Malvaceae</taxon>
        <taxon>Grewioideae</taxon>
        <taxon>Apeibeae</taxon>
        <taxon>Corchorus</taxon>
    </lineage>
</organism>
<dbReference type="OMA" id="DNAMKVQ"/>
<dbReference type="PANTHER" id="PTHR37383">
    <property type="entry name" value="OS01G0694200 PROTEIN"/>
    <property type="match status" value="1"/>
</dbReference>
<gene>
    <name evidence="2" type="ORF">CCACVL1_13155</name>
</gene>
<protein>
    <submittedName>
        <fullName evidence="2">Uncharacterized protein</fullName>
    </submittedName>
</protein>
<dbReference type="PANTHER" id="PTHR37383:SF1">
    <property type="entry name" value="OS01G0694200 PROTEIN"/>
    <property type="match status" value="1"/>
</dbReference>
<sequence>MVLVQASKINLPTSSSSPPPSKTPTSFLFEPHSFSLALFHSDYSLSLFPSISFPFSSHHKSITIPAPSSSSTFLLLQKSQQNPNPRVLFIAGGPYKGGSKILLRFFLYRDDGSKAFEKAKVVVSKQKGIEFDDKVGVLIDVSHGLKVMMVGSVNFFALYSVSSSKVLIFGVKLVDDDESDGGVMVKLMKCAVIDCTKPVFSIGVSFEYLVLGEENGVRVWNLRELVKGKRVRRVKISGLSNGVTGDSDGFVGGSTASEIICNGYSNGKTDKKCVSVKQRSGKYRQESGEEVECFVAFEQKEVNLKSINVPFMSRKAISIQPLSSKKFLILDSEGDLSILNVLNTAVGPNISCQMRQLPHFMKVQKLAVLPDSSRRQTVWISDGYHSVHMLDISSAVNENDKRESEDKLTEISVNQAIFLSEKIQDMIPTASNSILILGLGNLLVSSFRGRSMFQVLLDDYIPLSLILDQYVSWPSCIRSAKACEVRGLQLSHASNGA</sequence>
<dbReference type="STRING" id="210143.A0A1R3IC27"/>
<evidence type="ECO:0000256" key="1">
    <source>
        <dbReference type="SAM" id="MobiDB-lite"/>
    </source>
</evidence>
<feature type="region of interest" description="Disordered" evidence="1">
    <location>
        <begin position="1"/>
        <end position="24"/>
    </location>
</feature>
<dbReference type="OrthoDB" id="1925091at2759"/>
<evidence type="ECO:0000313" key="2">
    <source>
        <dbReference type="EMBL" id="OMO80120.1"/>
    </source>
</evidence>
<reference evidence="2 3" key="1">
    <citation type="submission" date="2013-09" db="EMBL/GenBank/DDBJ databases">
        <title>Corchorus capsularis genome sequencing.</title>
        <authorList>
            <person name="Alam M."/>
            <person name="Haque M.S."/>
            <person name="Islam M.S."/>
            <person name="Emdad E.M."/>
            <person name="Islam M.M."/>
            <person name="Ahmed B."/>
            <person name="Halim A."/>
            <person name="Hossen Q.M.M."/>
            <person name="Hossain M.Z."/>
            <person name="Ahmed R."/>
            <person name="Khan M.M."/>
            <person name="Islam R."/>
            <person name="Rashid M.M."/>
            <person name="Khan S.A."/>
            <person name="Rahman M.S."/>
            <person name="Alam M."/>
        </authorList>
    </citation>
    <scope>NUCLEOTIDE SEQUENCE [LARGE SCALE GENOMIC DNA]</scope>
    <source>
        <strain evidence="3">cv. CVL-1</strain>
        <tissue evidence="2">Whole seedling</tissue>
    </source>
</reference>
<dbReference type="Proteomes" id="UP000188268">
    <property type="component" value="Unassembled WGS sequence"/>
</dbReference>
<dbReference type="AlphaFoldDB" id="A0A1R3IC27"/>
<keyword evidence="3" id="KW-1185">Reference proteome</keyword>
<comment type="caution">
    <text evidence="2">The sequence shown here is derived from an EMBL/GenBank/DDBJ whole genome shotgun (WGS) entry which is preliminary data.</text>
</comment>
<accession>A0A1R3IC27</accession>
<name>A0A1R3IC27_COCAP</name>
<dbReference type="Gramene" id="OMO80120">
    <property type="protein sequence ID" value="OMO80120"/>
    <property type="gene ID" value="CCACVL1_13155"/>
</dbReference>
<evidence type="ECO:0000313" key="3">
    <source>
        <dbReference type="Proteomes" id="UP000188268"/>
    </source>
</evidence>
<dbReference type="EMBL" id="AWWV01010325">
    <property type="protein sequence ID" value="OMO80120.1"/>
    <property type="molecule type" value="Genomic_DNA"/>
</dbReference>